<dbReference type="RefSeq" id="WP_060861223.1">
    <property type="nucleotide sequence ID" value="NZ_LIRB01000133.1"/>
</dbReference>
<dbReference type="GO" id="GO:0004401">
    <property type="term" value="F:histidinol-phosphatase activity"/>
    <property type="evidence" value="ECO:0007669"/>
    <property type="project" value="UniProtKB-UniRule"/>
</dbReference>
<dbReference type="GO" id="GO:0005737">
    <property type="term" value="C:cytoplasm"/>
    <property type="evidence" value="ECO:0007669"/>
    <property type="project" value="TreeGrafter"/>
</dbReference>
<keyword evidence="11" id="KW-1185">Reference proteome</keyword>
<name>A0A132TX14_9BACL</name>
<evidence type="ECO:0000256" key="7">
    <source>
        <dbReference type="ARBA" id="ARBA00049158"/>
    </source>
</evidence>
<proteinExistence type="inferred from homology"/>
<keyword evidence="6 8" id="KW-0368">Histidine biosynthesis</keyword>
<dbReference type="PANTHER" id="PTHR21039:SF0">
    <property type="entry name" value="HISTIDINOL-PHOSPHATASE"/>
    <property type="match status" value="1"/>
</dbReference>
<sequence>MLDLHTHHKRCGHAYGDLEDYVQEAILRGLPILGVTDHSPYFYSHENHPYKQLAMSITEFDVYMEEAVRLKRTYQGQIEVLIGVESDIFKEHIQLYGEMYAKYPIDYVIGSIHFVSPSGIMESLDFNTASEEQKQQEALRYVEIMKAGIDSGWVQIIGHMDGFKRGYPAFTGLLAPYVDELLKRMAARGVALEINTSGIQHACKEWYPSFDVIERARFHSVPVTFGSDAHHPDRLTTDWEKVRDTLMLVGYRQVVYFRQRKPFLMDL</sequence>
<dbReference type="Gene3D" id="3.20.20.140">
    <property type="entry name" value="Metal-dependent hydrolases"/>
    <property type="match status" value="1"/>
</dbReference>
<keyword evidence="5 8" id="KW-0378">Hydrolase</keyword>
<dbReference type="Pfam" id="PF02811">
    <property type="entry name" value="PHP"/>
    <property type="match status" value="1"/>
</dbReference>
<feature type="domain" description="PHP" evidence="9">
    <location>
        <begin position="3"/>
        <end position="197"/>
    </location>
</feature>
<dbReference type="AlphaFoldDB" id="A0A132TX14"/>
<comment type="pathway">
    <text evidence="1 8">Amino-acid biosynthesis; L-histidine biosynthesis; L-histidine from 5-phospho-alpha-D-ribose 1-diphosphate: step 8/9.</text>
</comment>
<organism evidence="10 11">
    <name type="scientific">Paenibacillus riograndensis</name>
    <dbReference type="NCBI Taxonomy" id="483937"/>
    <lineage>
        <taxon>Bacteria</taxon>
        <taxon>Bacillati</taxon>
        <taxon>Bacillota</taxon>
        <taxon>Bacilli</taxon>
        <taxon>Bacillales</taxon>
        <taxon>Paenibacillaceae</taxon>
        <taxon>Paenibacillus</taxon>
        <taxon>Paenibacillus sonchi group</taxon>
    </lineage>
</organism>
<dbReference type="UniPathway" id="UPA00031">
    <property type="reaction ID" value="UER00013"/>
</dbReference>
<keyword evidence="4 8" id="KW-0028">Amino-acid biosynthesis</keyword>
<evidence type="ECO:0000313" key="11">
    <source>
        <dbReference type="Proteomes" id="UP000070475"/>
    </source>
</evidence>
<dbReference type="EC" id="3.1.3.15" evidence="3 8"/>
<evidence type="ECO:0000256" key="3">
    <source>
        <dbReference type="ARBA" id="ARBA00013085"/>
    </source>
</evidence>
<evidence type="ECO:0000256" key="1">
    <source>
        <dbReference type="ARBA" id="ARBA00004970"/>
    </source>
</evidence>
<evidence type="ECO:0000256" key="5">
    <source>
        <dbReference type="ARBA" id="ARBA00022801"/>
    </source>
</evidence>
<dbReference type="PATRIC" id="fig|483937.3.peg.1427"/>
<gene>
    <name evidence="10" type="ORF">AMQ84_16210</name>
</gene>
<dbReference type="Proteomes" id="UP000070475">
    <property type="component" value="Unassembled WGS sequence"/>
</dbReference>
<comment type="similarity">
    <text evidence="2 8">Belongs to the PHP hydrolase family. HisK subfamily.</text>
</comment>
<evidence type="ECO:0000256" key="2">
    <source>
        <dbReference type="ARBA" id="ARBA00009152"/>
    </source>
</evidence>
<dbReference type="InterPro" id="IPR016195">
    <property type="entry name" value="Pol/histidinol_Pase-like"/>
</dbReference>
<evidence type="ECO:0000256" key="4">
    <source>
        <dbReference type="ARBA" id="ARBA00022605"/>
    </source>
</evidence>
<comment type="catalytic activity">
    <reaction evidence="7 8">
        <text>L-histidinol phosphate + H2O = L-histidinol + phosphate</text>
        <dbReference type="Rhea" id="RHEA:14465"/>
        <dbReference type="ChEBI" id="CHEBI:15377"/>
        <dbReference type="ChEBI" id="CHEBI:43474"/>
        <dbReference type="ChEBI" id="CHEBI:57699"/>
        <dbReference type="ChEBI" id="CHEBI:57980"/>
        <dbReference type="EC" id="3.1.3.15"/>
    </reaction>
</comment>
<protein>
    <recommendedName>
        <fullName evidence="3 8">Histidinol-phosphatase</fullName>
        <shortName evidence="8">HolPase</shortName>
        <ecNumber evidence="3 8">3.1.3.15</ecNumber>
    </recommendedName>
</protein>
<dbReference type="PANTHER" id="PTHR21039">
    <property type="entry name" value="HISTIDINOL PHOSPHATASE-RELATED"/>
    <property type="match status" value="1"/>
</dbReference>
<evidence type="ECO:0000256" key="8">
    <source>
        <dbReference type="RuleBase" id="RU366003"/>
    </source>
</evidence>
<comment type="caution">
    <text evidence="10">The sequence shown here is derived from an EMBL/GenBank/DDBJ whole genome shotgun (WGS) entry which is preliminary data.</text>
</comment>
<evidence type="ECO:0000259" key="9">
    <source>
        <dbReference type="Pfam" id="PF02811"/>
    </source>
</evidence>
<accession>A0A132TX14</accession>
<evidence type="ECO:0000256" key="6">
    <source>
        <dbReference type="ARBA" id="ARBA00023102"/>
    </source>
</evidence>
<dbReference type="InterPro" id="IPR004013">
    <property type="entry name" value="PHP_dom"/>
</dbReference>
<evidence type="ECO:0000313" key="10">
    <source>
        <dbReference type="EMBL" id="KWX75898.1"/>
    </source>
</evidence>
<dbReference type="GO" id="GO:0000105">
    <property type="term" value="P:L-histidine biosynthetic process"/>
    <property type="evidence" value="ECO:0007669"/>
    <property type="project" value="UniProtKB-UniRule"/>
</dbReference>
<dbReference type="EMBL" id="LIRB01000133">
    <property type="protein sequence ID" value="KWX75898.1"/>
    <property type="molecule type" value="Genomic_DNA"/>
</dbReference>
<dbReference type="NCBIfam" id="TIGR01856">
    <property type="entry name" value="hisJ_fam"/>
    <property type="match status" value="1"/>
</dbReference>
<dbReference type="CDD" id="cd12110">
    <property type="entry name" value="PHP_HisPPase_Hisj_like"/>
    <property type="match status" value="1"/>
</dbReference>
<dbReference type="InterPro" id="IPR010140">
    <property type="entry name" value="Histidinol_P_phosphatase_HisJ"/>
</dbReference>
<dbReference type="OrthoDB" id="9775255at2"/>
<reference evidence="10 11" key="1">
    <citation type="submission" date="2015-08" db="EMBL/GenBank/DDBJ databases">
        <title>Genomes of Paenibacillus riograndensis.</title>
        <authorList>
            <person name="Sant'Anna F.H."/>
            <person name="Souza R."/>
            <person name="Ambrosini A."/>
            <person name="Bach E."/>
            <person name="Fernandes G."/>
            <person name="Balsanelli E."/>
            <person name="Baura V.A."/>
            <person name="Pedrosa F.O."/>
            <person name="Souza E.M."/>
            <person name="Passaglia L."/>
        </authorList>
    </citation>
    <scope>NUCLEOTIDE SEQUENCE [LARGE SCALE GENOMIC DNA]</scope>
    <source>
        <strain evidence="10 11">CAS34</strain>
    </source>
</reference>
<dbReference type="SUPFAM" id="SSF89550">
    <property type="entry name" value="PHP domain-like"/>
    <property type="match status" value="1"/>
</dbReference>